<dbReference type="PROSITE" id="PS50405">
    <property type="entry name" value="GST_CTER"/>
    <property type="match status" value="1"/>
</dbReference>
<proteinExistence type="predicted"/>
<evidence type="ECO:0000259" key="3">
    <source>
        <dbReference type="PROSITE" id="PS50405"/>
    </source>
</evidence>
<dbReference type="InterPro" id="IPR036249">
    <property type="entry name" value="Thioredoxin-like_sf"/>
</dbReference>
<evidence type="ECO:0000259" key="2">
    <source>
        <dbReference type="PROSITE" id="PS50404"/>
    </source>
</evidence>
<evidence type="ECO:0008006" key="6">
    <source>
        <dbReference type="Google" id="ProtNLM"/>
    </source>
</evidence>
<evidence type="ECO:0000256" key="1">
    <source>
        <dbReference type="SAM" id="MobiDB-lite"/>
    </source>
</evidence>
<name>A0ABQ1KQL3_9RHOB</name>
<dbReference type="InterPro" id="IPR036282">
    <property type="entry name" value="Glutathione-S-Trfase_C_sf"/>
</dbReference>
<dbReference type="SUPFAM" id="SSF52833">
    <property type="entry name" value="Thioredoxin-like"/>
    <property type="match status" value="1"/>
</dbReference>
<protein>
    <recommendedName>
        <fullName evidence="6">Glutathione S-transferase family protein</fullName>
    </recommendedName>
</protein>
<dbReference type="PROSITE" id="PS50404">
    <property type="entry name" value="GST_NTER"/>
    <property type="match status" value="1"/>
</dbReference>
<dbReference type="InterPro" id="IPR010987">
    <property type="entry name" value="Glutathione-S-Trfase_C-like"/>
</dbReference>
<dbReference type="PANTHER" id="PTHR44051:SF8">
    <property type="entry name" value="GLUTATHIONE S-TRANSFERASE GSTA"/>
    <property type="match status" value="1"/>
</dbReference>
<keyword evidence="5" id="KW-1185">Reference proteome</keyword>
<dbReference type="CDD" id="cd03057">
    <property type="entry name" value="GST_N_Beta"/>
    <property type="match status" value="1"/>
</dbReference>
<feature type="domain" description="GST N-terminal" evidence="2">
    <location>
        <begin position="5"/>
        <end position="86"/>
    </location>
</feature>
<organism evidence="4 5">
    <name type="scientific">Marivita lacus</name>
    <dbReference type="NCBI Taxonomy" id="1323742"/>
    <lineage>
        <taxon>Bacteria</taxon>
        <taxon>Pseudomonadati</taxon>
        <taxon>Pseudomonadota</taxon>
        <taxon>Alphaproteobacteria</taxon>
        <taxon>Rhodobacterales</taxon>
        <taxon>Roseobacteraceae</taxon>
        <taxon>Marivita</taxon>
    </lineage>
</organism>
<dbReference type="RefSeq" id="WP_308420422.1">
    <property type="nucleotide sequence ID" value="NZ_BMFC01000004.1"/>
</dbReference>
<dbReference type="InterPro" id="IPR004045">
    <property type="entry name" value="Glutathione_S-Trfase_N"/>
</dbReference>
<dbReference type="Pfam" id="PF13409">
    <property type="entry name" value="GST_N_2"/>
    <property type="match status" value="1"/>
</dbReference>
<sequence>MYIWRMSHVLHYAPDNASLVVRLVLEELRLPYRTALVDRSVSAQQGAAYKRLNPVGRIPALETPDGPIFETAAICLWLADRHREGACLSPDLTDPQRGTFLSWLFFLSNTVHAEMRMLFYPSLVAGTDPQMQAVVSQKTQASLTGHFDLLNDAHGNSDIDVTLCHLYLSVLLRWPALYPVAGDRSWFDLGRWPNLHVLARRIEARESAQAAALAEGLGPTPFSNPHPATPPEGSAL</sequence>
<dbReference type="Gene3D" id="3.40.30.10">
    <property type="entry name" value="Glutaredoxin"/>
    <property type="match status" value="1"/>
</dbReference>
<dbReference type="SUPFAM" id="SSF47616">
    <property type="entry name" value="GST C-terminal domain-like"/>
    <property type="match status" value="1"/>
</dbReference>
<dbReference type="Gene3D" id="1.20.1050.10">
    <property type="match status" value="1"/>
</dbReference>
<reference evidence="5" key="1">
    <citation type="journal article" date="2019" name="Int. J. Syst. Evol. Microbiol.">
        <title>The Global Catalogue of Microorganisms (GCM) 10K type strain sequencing project: providing services to taxonomists for standard genome sequencing and annotation.</title>
        <authorList>
            <consortium name="The Broad Institute Genomics Platform"/>
            <consortium name="The Broad Institute Genome Sequencing Center for Infectious Disease"/>
            <person name="Wu L."/>
            <person name="Ma J."/>
        </authorList>
    </citation>
    <scope>NUCLEOTIDE SEQUENCE [LARGE SCALE GENOMIC DNA]</scope>
    <source>
        <strain evidence="5">CGMCC 1.12478</strain>
    </source>
</reference>
<dbReference type="PANTHER" id="PTHR44051">
    <property type="entry name" value="GLUTATHIONE S-TRANSFERASE-RELATED"/>
    <property type="match status" value="1"/>
</dbReference>
<gene>
    <name evidence="4" type="ORF">GCM10011363_21010</name>
</gene>
<accession>A0ABQ1KQL3</accession>
<feature type="region of interest" description="Disordered" evidence="1">
    <location>
        <begin position="216"/>
        <end position="236"/>
    </location>
</feature>
<dbReference type="Proteomes" id="UP000645462">
    <property type="component" value="Unassembled WGS sequence"/>
</dbReference>
<dbReference type="EMBL" id="BMFC01000004">
    <property type="protein sequence ID" value="GGC04121.1"/>
    <property type="molecule type" value="Genomic_DNA"/>
</dbReference>
<evidence type="ECO:0000313" key="5">
    <source>
        <dbReference type="Proteomes" id="UP000645462"/>
    </source>
</evidence>
<feature type="domain" description="GST C-terminal" evidence="3">
    <location>
        <begin position="93"/>
        <end position="222"/>
    </location>
</feature>
<comment type="caution">
    <text evidence="4">The sequence shown here is derived from an EMBL/GenBank/DDBJ whole genome shotgun (WGS) entry which is preliminary data.</text>
</comment>
<evidence type="ECO:0000313" key="4">
    <source>
        <dbReference type="EMBL" id="GGC04121.1"/>
    </source>
</evidence>